<evidence type="ECO:0000256" key="1">
    <source>
        <dbReference type="SAM" id="MobiDB-lite"/>
    </source>
</evidence>
<name>A0AAV4SXA6_CAEEX</name>
<protein>
    <submittedName>
        <fullName evidence="2">Uncharacterized protein</fullName>
    </submittedName>
</protein>
<dbReference type="Proteomes" id="UP001054945">
    <property type="component" value="Unassembled WGS sequence"/>
</dbReference>
<accession>A0AAV4SXA6</accession>
<reference evidence="2 3" key="1">
    <citation type="submission" date="2021-06" db="EMBL/GenBank/DDBJ databases">
        <title>Caerostris extrusa draft genome.</title>
        <authorList>
            <person name="Kono N."/>
            <person name="Arakawa K."/>
        </authorList>
    </citation>
    <scope>NUCLEOTIDE SEQUENCE [LARGE SCALE GENOMIC DNA]</scope>
</reference>
<keyword evidence="3" id="KW-1185">Reference proteome</keyword>
<evidence type="ECO:0000313" key="3">
    <source>
        <dbReference type="Proteomes" id="UP001054945"/>
    </source>
</evidence>
<sequence>MNPLTLITRNRRYPKWHVNFLLEQKTFSFFFSADGSSSDRWDITKSSSRGGMRPGRGGNWGLPRRLERLQEGAKGTFVEEMVGKGKKDSL</sequence>
<gene>
    <name evidence="2" type="ORF">CEXT_515001</name>
</gene>
<proteinExistence type="predicted"/>
<organism evidence="2 3">
    <name type="scientific">Caerostris extrusa</name>
    <name type="common">Bark spider</name>
    <name type="synonym">Caerostris bankana</name>
    <dbReference type="NCBI Taxonomy" id="172846"/>
    <lineage>
        <taxon>Eukaryota</taxon>
        <taxon>Metazoa</taxon>
        <taxon>Ecdysozoa</taxon>
        <taxon>Arthropoda</taxon>
        <taxon>Chelicerata</taxon>
        <taxon>Arachnida</taxon>
        <taxon>Araneae</taxon>
        <taxon>Araneomorphae</taxon>
        <taxon>Entelegynae</taxon>
        <taxon>Araneoidea</taxon>
        <taxon>Araneidae</taxon>
        <taxon>Caerostris</taxon>
    </lineage>
</organism>
<feature type="region of interest" description="Disordered" evidence="1">
    <location>
        <begin position="42"/>
        <end position="62"/>
    </location>
</feature>
<dbReference type="AlphaFoldDB" id="A0AAV4SXA6"/>
<evidence type="ECO:0000313" key="2">
    <source>
        <dbReference type="EMBL" id="GIY36228.1"/>
    </source>
</evidence>
<comment type="caution">
    <text evidence="2">The sequence shown here is derived from an EMBL/GenBank/DDBJ whole genome shotgun (WGS) entry which is preliminary data.</text>
</comment>
<dbReference type="EMBL" id="BPLR01010021">
    <property type="protein sequence ID" value="GIY36228.1"/>
    <property type="molecule type" value="Genomic_DNA"/>
</dbReference>